<evidence type="ECO:0000313" key="3">
    <source>
        <dbReference type="Proteomes" id="UP000823872"/>
    </source>
</evidence>
<dbReference type="Ensembl" id="ENSFCTT00005070657.1">
    <property type="protein sequence ID" value="ENSFCTP00005050255.1"/>
    <property type="gene ID" value="ENSFCTG00005024872.1"/>
</dbReference>
<evidence type="ECO:0000313" key="2">
    <source>
        <dbReference type="Ensembl" id="ENSFCTP00005050255.1"/>
    </source>
</evidence>
<dbReference type="GeneTree" id="ENSGT01070000254195"/>
<accession>A0ABI7ZTD1</accession>
<protein>
    <recommendedName>
        <fullName evidence="1">RNase H type-1 domain-containing protein</fullName>
    </recommendedName>
</protein>
<organism evidence="2 3">
    <name type="scientific">Felis catus</name>
    <name type="common">Cat</name>
    <name type="synonym">Felis silvestris catus</name>
    <dbReference type="NCBI Taxonomy" id="9685"/>
    <lineage>
        <taxon>Eukaryota</taxon>
        <taxon>Metazoa</taxon>
        <taxon>Chordata</taxon>
        <taxon>Craniata</taxon>
        <taxon>Vertebrata</taxon>
        <taxon>Euteleostomi</taxon>
        <taxon>Mammalia</taxon>
        <taxon>Eutheria</taxon>
        <taxon>Laurasiatheria</taxon>
        <taxon>Carnivora</taxon>
        <taxon>Feliformia</taxon>
        <taxon>Felidae</taxon>
        <taxon>Felinae</taxon>
        <taxon>Felis</taxon>
    </lineage>
</organism>
<reference evidence="2" key="3">
    <citation type="submission" date="2025-09" db="UniProtKB">
        <authorList>
            <consortium name="Ensembl"/>
        </authorList>
    </citation>
    <scope>IDENTIFICATION</scope>
    <source>
        <strain evidence="2">breed Abyssinian</strain>
    </source>
</reference>
<keyword evidence="3" id="KW-1185">Reference proteome</keyword>
<name>A0ABI7ZTD1_FELCA</name>
<dbReference type="InterPro" id="IPR036397">
    <property type="entry name" value="RNaseH_sf"/>
</dbReference>
<evidence type="ECO:0000259" key="1">
    <source>
        <dbReference type="PROSITE" id="PS50879"/>
    </source>
</evidence>
<dbReference type="SUPFAM" id="SSF53098">
    <property type="entry name" value="Ribonuclease H-like"/>
    <property type="match status" value="1"/>
</dbReference>
<reference evidence="2 3" key="1">
    <citation type="submission" date="2021-02" db="EMBL/GenBank/DDBJ databases">
        <title>Safari Cat Assemblies.</title>
        <authorList>
            <person name="Bredemeyer K.R."/>
            <person name="Murphy W.J."/>
        </authorList>
    </citation>
    <scope>NUCLEOTIDE SEQUENCE [LARGE SCALE GENOMIC DNA]</scope>
</reference>
<dbReference type="InterPro" id="IPR002156">
    <property type="entry name" value="RNaseH_domain"/>
</dbReference>
<proteinExistence type="predicted"/>
<dbReference type="Proteomes" id="UP000823872">
    <property type="component" value="Chromosome E2"/>
</dbReference>
<dbReference type="InterPro" id="IPR012337">
    <property type="entry name" value="RNaseH-like_sf"/>
</dbReference>
<reference evidence="2" key="2">
    <citation type="submission" date="2025-08" db="UniProtKB">
        <authorList>
            <consortium name="Ensembl"/>
        </authorList>
    </citation>
    <scope>IDENTIFICATION</scope>
    <source>
        <strain evidence="2">breed Abyssinian</strain>
    </source>
</reference>
<feature type="domain" description="RNase H type-1" evidence="1">
    <location>
        <begin position="55"/>
        <end position="128"/>
    </location>
</feature>
<dbReference type="Gene3D" id="3.30.420.10">
    <property type="entry name" value="Ribonuclease H-like superfamily/Ribonuclease H"/>
    <property type="match status" value="1"/>
</dbReference>
<dbReference type="PROSITE" id="PS50879">
    <property type="entry name" value="RNASE_H_1"/>
    <property type="match status" value="1"/>
</dbReference>
<sequence length="128" mass="13983">MPLDIPEIILTTGQTLNPATLMPGPNHHTSMLEHDCSEIIDLVYSSRQDLRDSLVENANNWLTDGSNFMDKGERKNGYAIVSLTNTIEAKSFPTHTSAQKAELIALTCALPVAKGIIISGCCMEVMNH</sequence>